<evidence type="ECO:0000256" key="1">
    <source>
        <dbReference type="ARBA" id="ARBA00022723"/>
    </source>
</evidence>
<evidence type="ECO:0000256" key="2">
    <source>
        <dbReference type="ARBA" id="ARBA00023015"/>
    </source>
</evidence>
<keyword evidence="2" id="KW-0805">Transcription regulation</keyword>
<dbReference type="PANTHER" id="PTHR47654">
    <property type="entry name" value="ZN(II)2CYS6 TRANSCRIPTION FACTOR (EUROFUNG)-RELATED"/>
    <property type="match status" value="1"/>
</dbReference>
<dbReference type="CDD" id="cd00067">
    <property type="entry name" value="GAL4"/>
    <property type="match status" value="1"/>
</dbReference>
<dbReference type="InterPro" id="IPR001138">
    <property type="entry name" value="Zn2Cys6_DnaBD"/>
</dbReference>
<evidence type="ECO:0000313" key="8">
    <source>
        <dbReference type="EMBL" id="PYI26262.1"/>
    </source>
</evidence>
<dbReference type="Pfam" id="PF00172">
    <property type="entry name" value="Zn_clus"/>
    <property type="match status" value="1"/>
</dbReference>
<dbReference type="InterPro" id="IPR036864">
    <property type="entry name" value="Zn2-C6_fun-type_DNA-bd_sf"/>
</dbReference>
<dbReference type="GO" id="GO:0006351">
    <property type="term" value="P:DNA-templated transcription"/>
    <property type="evidence" value="ECO:0007669"/>
    <property type="project" value="InterPro"/>
</dbReference>
<evidence type="ECO:0000256" key="4">
    <source>
        <dbReference type="ARBA" id="ARBA00023163"/>
    </source>
</evidence>
<gene>
    <name evidence="8" type="ORF">BP00DRAFT_382222</name>
</gene>
<dbReference type="GO" id="GO:0009893">
    <property type="term" value="P:positive regulation of metabolic process"/>
    <property type="evidence" value="ECO:0007669"/>
    <property type="project" value="UniProtKB-ARBA"/>
</dbReference>
<dbReference type="SMART" id="SM00066">
    <property type="entry name" value="GAL4"/>
    <property type="match status" value="1"/>
</dbReference>
<dbReference type="SUPFAM" id="SSF57701">
    <property type="entry name" value="Zn2/Cys6 DNA-binding domain"/>
    <property type="match status" value="1"/>
</dbReference>
<dbReference type="GO" id="GO:0003677">
    <property type="term" value="F:DNA binding"/>
    <property type="evidence" value="ECO:0007669"/>
    <property type="project" value="UniProtKB-KW"/>
</dbReference>
<dbReference type="GO" id="GO:0000981">
    <property type="term" value="F:DNA-binding transcription factor activity, RNA polymerase II-specific"/>
    <property type="evidence" value="ECO:0007669"/>
    <property type="project" value="InterPro"/>
</dbReference>
<accession>A0A2V5HU81</accession>
<dbReference type="InterPro" id="IPR053230">
    <property type="entry name" value="Trans_reg_galc"/>
</dbReference>
<protein>
    <recommendedName>
        <fullName evidence="7">Zn(2)-C6 fungal-type domain-containing protein</fullName>
    </recommendedName>
</protein>
<dbReference type="PROSITE" id="PS50048">
    <property type="entry name" value="ZN2_CY6_FUNGAL_2"/>
    <property type="match status" value="1"/>
</dbReference>
<keyword evidence="3" id="KW-0238">DNA-binding</keyword>
<evidence type="ECO:0000313" key="9">
    <source>
        <dbReference type="Proteomes" id="UP000248817"/>
    </source>
</evidence>
<feature type="region of interest" description="Disordered" evidence="6">
    <location>
        <begin position="1"/>
        <end position="27"/>
    </location>
</feature>
<name>A0A2V5HU81_9EURO</name>
<feature type="compositionally biased region" description="Pro residues" evidence="6">
    <location>
        <begin position="1"/>
        <end position="14"/>
    </location>
</feature>
<dbReference type="PROSITE" id="PS00463">
    <property type="entry name" value="ZN2_CY6_FUNGAL_1"/>
    <property type="match status" value="1"/>
</dbReference>
<reference evidence="8 9" key="1">
    <citation type="submission" date="2018-02" db="EMBL/GenBank/DDBJ databases">
        <title>The genomes of Aspergillus section Nigri reveals drivers in fungal speciation.</title>
        <authorList>
            <consortium name="DOE Joint Genome Institute"/>
            <person name="Vesth T.C."/>
            <person name="Nybo J."/>
            <person name="Theobald S."/>
            <person name="Brandl J."/>
            <person name="Frisvad J.C."/>
            <person name="Nielsen K.F."/>
            <person name="Lyhne E.K."/>
            <person name="Kogle M.E."/>
            <person name="Kuo A."/>
            <person name="Riley R."/>
            <person name="Clum A."/>
            <person name="Nolan M."/>
            <person name="Lipzen A."/>
            <person name="Salamov A."/>
            <person name="Henrissat B."/>
            <person name="Wiebenga A."/>
            <person name="De vries R.P."/>
            <person name="Grigoriev I.V."/>
            <person name="Mortensen U.H."/>
            <person name="Andersen M.R."/>
            <person name="Baker S.E."/>
        </authorList>
    </citation>
    <scope>NUCLEOTIDE SEQUENCE [LARGE SCALE GENOMIC DNA]</scope>
    <source>
        <strain evidence="8 9">CBS 114.80</strain>
    </source>
</reference>
<feature type="domain" description="Zn(2)-C6 fungal-type" evidence="7">
    <location>
        <begin position="95"/>
        <end position="125"/>
    </location>
</feature>
<sequence length="785" mass="87292">MSDNSRPPPFPFPSQNPSSSSDLLESDSQFNNLGASLNRQQTHGLSGPYEVVYSGFSENPSTGSQIIECDRFGRVRIPRSANSTAWTSSGRVSRACENCREQKAKCSGHRPTCQRCQEAGIRCSYGDRKREKVAKQLNDLTSQVKAYEDLLRELSPKLDSEAARQVEQILNEAQQNFDEDLPVDPQVTSSASTAPVTDGASGSSAIPTLAIGALDYTSEDFDRQAMGFVGEHSEIAWLCRLKRLVRRLNPATENHGDSIASASFYLDDSDIPLIKDVDPIKRPPLATAQQLLDTYFTIVHASFPIVRRSFIMRQTILYYNSPSVGPGVGPGRKWLAMLNLIFAIAAKFTNSPSDDAEEWPEDSAVYFARAQKLGVIGTVLLEHPDSQQVQIEGLTSFYLLSIGQVNRSWKICGYAIRSAVTLGFHLRNESDNRNVMKETKYAVWWSLYLLDCSLCVMTGRPPSINNEFCTTPLPVPFTEEEFDDKEQLIALPEVRNTLMKFLRPGNPQIFDDKGAPETSGVQVLDSGNKSDQDVAGIIESLNSTPNSALFFLYIVDLATIMHESVEALYAPGAARKPLHEIEGAISTLNSKVDAWLARLPAAFHLSQGTEAFQRERTNLAFRFYSAKILITQPCLSHLSQATDNNEPPGSFCEMMTMMCVESADQMLDLLPASLDLAWVHRVSPCWHLLHYLMQSTTILLYALLLMRKPGSAEYRKVLKRVEKSGRWLTEMSLEDPSAERAWLACGELISENVPELKINISTDSRSQLTERPMVGLSAAKKPRSY</sequence>
<dbReference type="InterPro" id="IPR007219">
    <property type="entry name" value="XnlR_reg_dom"/>
</dbReference>
<dbReference type="PANTHER" id="PTHR47654:SF1">
    <property type="entry name" value="ZN(II)2CYS6 TRANSCRIPTION FACTOR (EUROFUNG)"/>
    <property type="match status" value="1"/>
</dbReference>
<keyword evidence="4" id="KW-0804">Transcription</keyword>
<keyword evidence="9" id="KW-1185">Reference proteome</keyword>
<organism evidence="8 9">
    <name type="scientific">Aspergillus indologenus CBS 114.80</name>
    <dbReference type="NCBI Taxonomy" id="1450541"/>
    <lineage>
        <taxon>Eukaryota</taxon>
        <taxon>Fungi</taxon>
        <taxon>Dikarya</taxon>
        <taxon>Ascomycota</taxon>
        <taxon>Pezizomycotina</taxon>
        <taxon>Eurotiomycetes</taxon>
        <taxon>Eurotiomycetidae</taxon>
        <taxon>Eurotiales</taxon>
        <taxon>Aspergillaceae</taxon>
        <taxon>Aspergillus</taxon>
        <taxon>Aspergillus subgen. Circumdati</taxon>
    </lineage>
</organism>
<dbReference type="SMART" id="SM00906">
    <property type="entry name" value="Fungal_trans"/>
    <property type="match status" value="1"/>
</dbReference>
<evidence type="ECO:0000256" key="5">
    <source>
        <dbReference type="ARBA" id="ARBA00023242"/>
    </source>
</evidence>
<dbReference type="AlphaFoldDB" id="A0A2V5HU81"/>
<evidence type="ECO:0000256" key="3">
    <source>
        <dbReference type="ARBA" id="ARBA00023125"/>
    </source>
</evidence>
<keyword evidence="1" id="KW-0479">Metal-binding</keyword>
<evidence type="ECO:0000256" key="6">
    <source>
        <dbReference type="SAM" id="MobiDB-lite"/>
    </source>
</evidence>
<dbReference type="Proteomes" id="UP000248817">
    <property type="component" value="Unassembled WGS sequence"/>
</dbReference>
<keyword evidence="5" id="KW-0539">Nucleus</keyword>
<dbReference type="Pfam" id="PF04082">
    <property type="entry name" value="Fungal_trans"/>
    <property type="match status" value="1"/>
</dbReference>
<feature type="region of interest" description="Disordered" evidence="6">
    <location>
        <begin position="178"/>
        <end position="200"/>
    </location>
</feature>
<proteinExistence type="predicted"/>
<feature type="compositionally biased region" description="Polar residues" evidence="6">
    <location>
        <begin position="186"/>
        <end position="200"/>
    </location>
</feature>
<dbReference type="Gene3D" id="4.10.240.10">
    <property type="entry name" value="Zn(2)-C6 fungal-type DNA-binding domain"/>
    <property type="match status" value="1"/>
</dbReference>
<evidence type="ECO:0000259" key="7">
    <source>
        <dbReference type="PROSITE" id="PS50048"/>
    </source>
</evidence>
<dbReference type="EMBL" id="KZ825605">
    <property type="protein sequence ID" value="PYI26262.1"/>
    <property type="molecule type" value="Genomic_DNA"/>
</dbReference>
<dbReference type="CDD" id="cd12148">
    <property type="entry name" value="fungal_TF_MHR"/>
    <property type="match status" value="1"/>
</dbReference>
<feature type="compositionally biased region" description="Low complexity" evidence="6">
    <location>
        <begin position="15"/>
        <end position="27"/>
    </location>
</feature>
<dbReference type="GO" id="GO:0008270">
    <property type="term" value="F:zinc ion binding"/>
    <property type="evidence" value="ECO:0007669"/>
    <property type="project" value="InterPro"/>
</dbReference>